<accession>A0A4U0RCD9</accession>
<sequence length="171" mass="19374">MNPRFKLARMSLDARPVVDLAMRHFETVSGNIRVTGTWFMDPDTRRSQPCLVLTDATKPLRTDRVVPCIVTLDQAWRWTVEMGEPQHVWPIIAGWIREGVLPGQPTNKQDMWAVFDAIQCRLTDMMMMPPMPAAPAAKYGTPPETVGELVITDRNTGAVLQEVELTKHVRH</sequence>
<protein>
    <submittedName>
        <fullName evidence="1">Uncharacterized protein</fullName>
    </submittedName>
</protein>
<evidence type="ECO:0000313" key="1">
    <source>
        <dbReference type="EMBL" id="TJZ85824.1"/>
    </source>
</evidence>
<keyword evidence="2" id="KW-1185">Reference proteome</keyword>
<dbReference type="Proteomes" id="UP000306223">
    <property type="component" value="Unassembled WGS sequence"/>
</dbReference>
<dbReference type="OrthoDB" id="8290194at2"/>
<gene>
    <name evidence="1" type="ORF">FA740_05335</name>
</gene>
<dbReference type="AlphaFoldDB" id="A0A4U0RCD9"/>
<organism evidence="1 2">
    <name type="scientific">Paracoccus hibiscisoli</name>
    <dbReference type="NCBI Taxonomy" id="2023261"/>
    <lineage>
        <taxon>Bacteria</taxon>
        <taxon>Pseudomonadati</taxon>
        <taxon>Pseudomonadota</taxon>
        <taxon>Alphaproteobacteria</taxon>
        <taxon>Rhodobacterales</taxon>
        <taxon>Paracoccaceae</taxon>
        <taxon>Paracoccus</taxon>
    </lineage>
</organism>
<dbReference type="RefSeq" id="WP_136855749.1">
    <property type="nucleotide sequence ID" value="NZ_SUNH01000007.1"/>
</dbReference>
<reference evidence="1 2" key="1">
    <citation type="submission" date="2019-04" db="EMBL/GenBank/DDBJ databases">
        <authorList>
            <person name="Li J."/>
        </authorList>
    </citation>
    <scope>NUCLEOTIDE SEQUENCE [LARGE SCALE GENOMIC DNA]</scope>
    <source>
        <strain evidence="1 2">CCTCC AB2016182</strain>
    </source>
</reference>
<proteinExistence type="predicted"/>
<name>A0A4U0RCD9_9RHOB</name>
<evidence type="ECO:0000313" key="2">
    <source>
        <dbReference type="Proteomes" id="UP000306223"/>
    </source>
</evidence>
<comment type="caution">
    <text evidence="1">The sequence shown here is derived from an EMBL/GenBank/DDBJ whole genome shotgun (WGS) entry which is preliminary data.</text>
</comment>
<dbReference type="EMBL" id="SUNH01000007">
    <property type="protein sequence ID" value="TJZ85824.1"/>
    <property type="molecule type" value="Genomic_DNA"/>
</dbReference>